<keyword evidence="1" id="KW-0808">Transferase</keyword>
<dbReference type="AlphaFoldDB" id="J9UFQ4"/>
<reference evidence="1 2" key="1">
    <citation type="journal article" date="2012" name="BMC Genomics">
        <title>Comparative genomics of Brachyspira pilosicoli strains: genome rearrangements, reductions and correlation of genetic compliment with phenotypic diversity.</title>
        <authorList>
            <person name="Mappley L.J."/>
            <person name="Black M.L."/>
            <person name="Abuoun M."/>
            <person name="Darby A.C."/>
            <person name="Woodward M.J."/>
            <person name="Parkhill J."/>
            <person name="Turner A.K."/>
            <person name="Bellgard M.I."/>
            <person name="La T."/>
            <person name="Phillips N.D."/>
            <person name="La Ragione R.M."/>
            <person name="Hampson D.J."/>
        </authorList>
    </citation>
    <scope>NUCLEOTIDE SEQUENCE [LARGE SCALE GENOMIC DNA]</scope>
    <source>
        <strain evidence="1">B2904</strain>
    </source>
</reference>
<dbReference type="GO" id="GO:0032259">
    <property type="term" value="P:methylation"/>
    <property type="evidence" value="ECO:0007669"/>
    <property type="project" value="UniProtKB-KW"/>
</dbReference>
<keyword evidence="1" id="KW-0489">Methyltransferase</keyword>
<proteinExistence type="predicted"/>
<dbReference type="GO" id="GO:0008168">
    <property type="term" value="F:methyltransferase activity"/>
    <property type="evidence" value="ECO:0007669"/>
    <property type="project" value="UniProtKB-KW"/>
</dbReference>
<protein>
    <submittedName>
        <fullName evidence="1">DNA methylase N-4/N-6 domain protein</fullName>
    </submittedName>
</protein>
<dbReference type="HOGENOM" id="CLU_3213273_0_0_12"/>
<dbReference type="Proteomes" id="UP000007346">
    <property type="component" value="Chromosome"/>
</dbReference>
<accession>J9UFQ4</accession>
<dbReference type="KEGG" id="bpj:B2904_orf1152"/>
<dbReference type="RefSeq" id="WP_014935844.1">
    <property type="nucleotide sequence ID" value="NC_018607.1"/>
</dbReference>
<evidence type="ECO:0000313" key="2">
    <source>
        <dbReference type="Proteomes" id="UP000007346"/>
    </source>
</evidence>
<dbReference type="REBASE" id="53373">
    <property type="entry name" value="M.Bpi2904ORF1153P"/>
</dbReference>
<evidence type="ECO:0000313" key="1">
    <source>
        <dbReference type="EMBL" id="AFR70491.1"/>
    </source>
</evidence>
<gene>
    <name evidence="1" type="ORF">B2904_orf1152</name>
</gene>
<dbReference type="EMBL" id="CP003490">
    <property type="protein sequence ID" value="AFR70491.1"/>
    <property type="molecule type" value="Genomic_DNA"/>
</dbReference>
<organism evidence="1 2">
    <name type="scientific">Brachyspira pilosicoli B2904</name>
    <dbReference type="NCBI Taxonomy" id="1133568"/>
    <lineage>
        <taxon>Bacteria</taxon>
        <taxon>Pseudomonadati</taxon>
        <taxon>Spirochaetota</taxon>
        <taxon>Spirochaetia</taxon>
        <taxon>Brachyspirales</taxon>
        <taxon>Brachyspiraceae</taxon>
        <taxon>Brachyspira</taxon>
    </lineage>
</organism>
<sequence length="44" mass="5148">MDEKIKSSKNKTIDFNINTKEGKAYLNKCIIDNDALKEYKKKIL</sequence>
<name>J9UFQ4_BRAPL</name>
<dbReference type="PATRIC" id="fig|1133568.3.peg.1148"/>